<dbReference type="InterPro" id="IPR002110">
    <property type="entry name" value="Ankyrin_rpt"/>
</dbReference>
<evidence type="ECO:0000256" key="3">
    <source>
        <dbReference type="PROSITE-ProRule" id="PRU00023"/>
    </source>
</evidence>
<keyword evidence="2 3" id="KW-0040">ANK repeat</keyword>
<dbReference type="AlphaFoldDB" id="A0A2N7KMU3"/>
<gene>
    <name evidence="4" type="ORF">BCT49_20905</name>
</gene>
<accession>A0A2N7KMU3</accession>
<dbReference type="PANTHER" id="PTHR24198">
    <property type="entry name" value="ANKYRIN REPEAT AND PROTEIN KINASE DOMAIN-CONTAINING PROTEIN"/>
    <property type="match status" value="1"/>
</dbReference>
<comment type="caution">
    <text evidence="4">The sequence shown here is derived from an EMBL/GenBank/DDBJ whole genome shotgun (WGS) entry which is preliminary data.</text>
</comment>
<dbReference type="PROSITE" id="PS50297">
    <property type="entry name" value="ANK_REP_REGION"/>
    <property type="match status" value="1"/>
</dbReference>
<dbReference type="PROSITE" id="PS50088">
    <property type="entry name" value="ANK_REPEAT"/>
    <property type="match status" value="2"/>
</dbReference>
<proteinExistence type="predicted"/>
<keyword evidence="1" id="KW-0677">Repeat</keyword>
<dbReference type="SUPFAM" id="SSF48403">
    <property type="entry name" value="Ankyrin repeat"/>
    <property type="match status" value="1"/>
</dbReference>
<dbReference type="PANTHER" id="PTHR24198:SF165">
    <property type="entry name" value="ANKYRIN REPEAT-CONTAINING PROTEIN-RELATED"/>
    <property type="match status" value="1"/>
</dbReference>
<organism evidence="4 5">
    <name type="scientific">Vibrio lentus</name>
    <dbReference type="NCBI Taxonomy" id="136468"/>
    <lineage>
        <taxon>Bacteria</taxon>
        <taxon>Pseudomonadati</taxon>
        <taxon>Pseudomonadota</taxon>
        <taxon>Gammaproteobacteria</taxon>
        <taxon>Vibrionales</taxon>
        <taxon>Vibrionaceae</taxon>
        <taxon>Vibrio</taxon>
    </lineage>
</organism>
<dbReference type="Pfam" id="PF12796">
    <property type="entry name" value="Ank_2"/>
    <property type="match status" value="2"/>
</dbReference>
<reference evidence="5" key="1">
    <citation type="submission" date="2016-07" db="EMBL/GenBank/DDBJ databases">
        <title>Nontailed viruses are major unrecognized killers of bacteria in the ocean.</title>
        <authorList>
            <person name="Kauffman K."/>
            <person name="Hussain F."/>
            <person name="Yang J."/>
            <person name="Arevalo P."/>
            <person name="Brown J."/>
            <person name="Cutler M."/>
            <person name="Kelly L."/>
            <person name="Polz M.F."/>
        </authorList>
    </citation>
    <scope>NUCLEOTIDE SEQUENCE [LARGE SCALE GENOMIC DNA]</scope>
    <source>
        <strain evidence="5">10N.261.46.F8</strain>
    </source>
</reference>
<feature type="repeat" description="ANK" evidence="3">
    <location>
        <begin position="150"/>
        <end position="187"/>
    </location>
</feature>
<feature type="repeat" description="ANK" evidence="3">
    <location>
        <begin position="50"/>
        <end position="82"/>
    </location>
</feature>
<dbReference type="EMBL" id="MCZK01000006">
    <property type="protein sequence ID" value="PMM77826.1"/>
    <property type="molecule type" value="Genomic_DNA"/>
</dbReference>
<evidence type="ECO:0000313" key="4">
    <source>
        <dbReference type="EMBL" id="PMM77826.1"/>
    </source>
</evidence>
<sequence length="212" mass="22831">MFALPILWMFYANAFESHKLDAIFGITEAKDINLLTSLIDKDKVNQRDALGDTPLLVSARVGDIRTMSLLLEQGADINVLDVKKRDILNIAISTSNIKMAKWALANGIDPTLLTSVYQGSALIYGSHQGAVEIVSLLVTAGAPLNRKNNIGWTALLEAIVLGDGSKPYQDIVKILVNAGADISIADSNGITPLQHAESREHSEIASILRSAL</sequence>
<protein>
    <submittedName>
        <fullName evidence="4">Uncharacterized protein</fullName>
    </submittedName>
</protein>
<dbReference type="SMART" id="SM00248">
    <property type="entry name" value="ANK"/>
    <property type="match status" value="4"/>
</dbReference>
<name>A0A2N7KMU3_9VIBR</name>
<evidence type="ECO:0000256" key="2">
    <source>
        <dbReference type="ARBA" id="ARBA00023043"/>
    </source>
</evidence>
<dbReference type="Gene3D" id="1.25.40.20">
    <property type="entry name" value="Ankyrin repeat-containing domain"/>
    <property type="match status" value="1"/>
</dbReference>
<evidence type="ECO:0000313" key="5">
    <source>
        <dbReference type="Proteomes" id="UP000235406"/>
    </source>
</evidence>
<dbReference type="Proteomes" id="UP000235406">
    <property type="component" value="Unassembled WGS sequence"/>
</dbReference>
<dbReference type="InterPro" id="IPR036770">
    <property type="entry name" value="Ankyrin_rpt-contain_sf"/>
</dbReference>
<evidence type="ECO:0000256" key="1">
    <source>
        <dbReference type="ARBA" id="ARBA00022737"/>
    </source>
</evidence>